<organism evidence="1 2">
    <name type="scientific">Hypsibius exemplaris</name>
    <name type="common">Freshwater tardigrade</name>
    <dbReference type="NCBI Taxonomy" id="2072580"/>
    <lineage>
        <taxon>Eukaryota</taxon>
        <taxon>Metazoa</taxon>
        <taxon>Ecdysozoa</taxon>
        <taxon>Tardigrada</taxon>
        <taxon>Eutardigrada</taxon>
        <taxon>Parachela</taxon>
        <taxon>Hypsibioidea</taxon>
        <taxon>Hypsibiidae</taxon>
        <taxon>Hypsibius</taxon>
    </lineage>
</organism>
<sequence>MPSGTPNACDLEIHSSACTLSEKLQSIVAGLLNERICQPASSTLESVVDSDREMLRELSEVFNLPLMQMLHAVFVHDGSFFDAVVWLSKRKDRVTTRDEMGQGEATLAIDLALVANNGHCPLHPDDALSHALTSRWKFL</sequence>
<reference evidence="2" key="1">
    <citation type="submission" date="2017-01" db="EMBL/GenBank/DDBJ databases">
        <title>Comparative genomics of anhydrobiosis in the tardigrade Hypsibius dujardini.</title>
        <authorList>
            <person name="Yoshida Y."/>
            <person name="Koutsovoulos G."/>
            <person name="Laetsch D."/>
            <person name="Stevens L."/>
            <person name="Kumar S."/>
            <person name="Horikawa D."/>
            <person name="Ishino K."/>
            <person name="Komine S."/>
            <person name="Tomita M."/>
            <person name="Blaxter M."/>
            <person name="Arakawa K."/>
        </authorList>
    </citation>
    <scope>NUCLEOTIDE SEQUENCE [LARGE SCALE GENOMIC DNA]</scope>
    <source>
        <strain evidence="2">Z151</strain>
    </source>
</reference>
<name>A0A1W0WL64_HYPEX</name>
<dbReference type="AlphaFoldDB" id="A0A1W0WL64"/>
<comment type="caution">
    <text evidence="1">The sequence shown here is derived from an EMBL/GenBank/DDBJ whole genome shotgun (WGS) entry which is preliminary data.</text>
</comment>
<evidence type="ECO:0000313" key="2">
    <source>
        <dbReference type="Proteomes" id="UP000192578"/>
    </source>
</evidence>
<protein>
    <submittedName>
        <fullName evidence="1">Uncharacterized protein</fullName>
    </submittedName>
</protein>
<dbReference type="EMBL" id="MTYJ01000081">
    <property type="protein sequence ID" value="OQV15919.1"/>
    <property type="molecule type" value="Genomic_DNA"/>
</dbReference>
<evidence type="ECO:0000313" key="1">
    <source>
        <dbReference type="EMBL" id="OQV15919.1"/>
    </source>
</evidence>
<proteinExistence type="predicted"/>
<keyword evidence="2" id="KW-1185">Reference proteome</keyword>
<gene>
    <name evidence="1" type="ORF">BV898_10014</name>
</gene>
<dbReference type="Proteomes" id="UP000192578">
    <property type="component" value="Unassembled WGS sequence"/>
</dbReference>
<accession>A0A1W0WL64</accession>